<name>A0A1K2EAP4_STRAR</name>
<reference evidence="2 3" key="1">
    <citation type="submission" date="2016-11" db="EMBL/GenBank/DDBJ databases">
        <authorList>
            <person name="Jaros S."/>
            <person name="Januszkiewicz K."/>
            <person name="Wedrychowicz H."/>
        </authorList>
    </citation>
    <scope>NUCLEOTIDE SEQUENCE [LARGE SCALE GENOMIC DNA]</scope>
    <source>
        <strain evidence="2 3">OK807</strain>
    </source>
</reference>
<dbReference type="AlphaFoldDB" id="A0A1K2EAP4"/>
<dbReference type="EMBL" id="FPJO01000018">
    <property type="protein sequence ID" value="SFY32649.1"/>
    <property type="molecule type" value="Genomic_DNA"/>
</dbReference>
<evidence type="ECO:0008006" key="4">
    <source>
        <dbReference type="Google" id="ProtNLM"/>
    </source>
</evidence>
<accession>A0A1K2EAP4</accession>
<evidence type="ECO:0000313" key="2">
    <source>
        <dbReference type="EMBL" id="SFY32649.1"/>
    </source>
</evidence>
<organism evidence="2 3">
    <name type="scientific">Streptomyces atratus</name>
    <dbReference type="NCBI Taxonomy" id="1893"/>
    <lineage>
        <taxon>Bacteria</taxon>
        <taxon>Bacillati</taxon>
        <taxon>Actinomycetota</taxon>
        <taxon>Actinomycetes</taxon>
        <taxon>Kitasatosporales</taxon>
        <taxon>Streptomycetaceae</taxon>
        <taxon>Streptomyces</taxon>
    </lineage>
</organism>
<sequence>MLRKAPEQSDKAAVAKFAWHNRERLGLLRARKASAAPGAPADGNNLSLAEAIDRLPAVTEDRTGYERDSFHLSVDADKNRCDTRKEVGDGPGAPAGRTRASRTSSRAKPRVPGCRSAAARDYERLIQYSESLITWAAITLMTRRITRRSSRRNGLPASREAQRDSSSWR</sequence>
<feature type="compositionally biased region" description="Low complexity" evidence="1">
    <location>
        <begin position="92"/>
        <end position="106"/>
    </location>
</feature>
<evidence type="ECO:0000313" key="3">
    <source>
        <dbReference type="Proteomes" id="UP000181909"/>
    </source>
</evidence>
<gene>
    <name evidence="2" type="ORF">SAMN02787144_101838</name>
</gene>
<evidence type="ECO:0000256" key="1">
    <source>
        <dbReference type="SAM" id="MobiDB-lite"/>
    </source>
</evidence>
<feature type="region of interest" description="Disordered" evidence="1">
    <location>
        <begin position="76"/>
        <end position="112"/>
    </location>
</feature>
<dbReference type="STRING" id="1893.SAMN02787144_101838"/>
<feature type="region of interest" description="Disordered" evidence="1">
    <location>
        <begin position="146"/>
        <end position="169"/>
    </location>
</feature>
<protein>
    <recommendedName>
        <fullName evidence="4">Transposase</fullName>
    </recommendedName>
</protein>
<feature type="compositionally biased region" description="Basic and acidic residues" evidence="1">
    <location>
        <begin position="76"/>
        <end position="88"/>
    </location>
</feature>
<proteinExistence type="predicted"/>
<dbReference type="Proteomes" id="UP000181909">
    <property type="component" value="Unassembled WGS sequence"/>
</dbReference>